<name>A0A518HBL8_9BACT</name>
<evidence type="ECO:0000313" key="4">
    <source>
        <dbReference type="Proteomes" id="UP000317835"/>
    </source>
</evidence>
<accession>A0A518HBL8</accession>
<feature type="compositionally biased region" description="Low complexity" evidence="1">
    <location>
        <begin position="294"/>
        <end position="305"/>
    </location>
</feature>
<sequence length="798" mass="83125">MTGLNLEPFLRLLRADVGAWASLGVVALLVGLIAWTGWGSRRILRKCLVLSVLAHVGLAFFGGDELSRLIAPGMPDGTMADEPGIREIRVRSPLGDSGVEESSGRPGSDGRGGALATDADLAAFAFALPTPEDPGPGAIRPGPVEPEAPLPLAFDEAEAPRLDGAAPRADLVVRGTMEERPMGLDPGPEPASEIVPSAVDPAEVAEVVRPDRPAPDRAPPPLPDLGRLAARPEGPRGGAEVRPPARPGGMAPLPDLELPDMPTDPGPVAGDRDPAPGAAAPAGPMSGAEGGLEPASADPDAVAAPIRLPEDRPSGPTLPEADLRDASRPRAEGGEAAGGLAGRLASREGPDLGRFEPGALLDLPDLPGIGGAPGGRPLLDVPAVYRPRLDPNRSALARRAGASAASEEAVERALDWLSRHQDADGRWDAGTARFRDGSAPKGEDSFTAHCPPADLCSGECYYWEADTAVTGLALLAFLGSGYSHTEGKYETVVGRGVDFLLASQGPDGDLRGPSRAVGMYCHAMATLALSEAYALSGDPKLKGPVVRAVGFLAEATYPGLMGWRYAPNGEIRRSPSEDGRGWDYDPHPPIGDTSVLGWVVMVLKSASEVGVAVPPGAVQSARNWLTRVEDGDASGLARYQPSRPADPVMTAEAWVCRQFLGIGGPGAASDEAAGFLLQNLPTADAFNAYYWYYATLAMYQAGGRSWDRWNASVRDSLVGLQRRDGHKAGSWDPDPTRYGTHGGRVYATALATLSLEVYYRYLRLYTPEAAAGMGPGLSPSPGPPGDGPVRRAGGGAVR</sequence>
<gene>
    <name evidence="3" type="ORF">ElP_62060</name>
</gene>
<keyword evidence="4" id="KW-1185">Reference proteome</keyword>
<dbReference type="Gene3D" id="1.50.10.20">
    <property type="match status" value="2"/>
</dbReference>
<feature type="compositionally biased region" description="Basic and acidic residues" evidence="1">
    <location>
        <begin position="321"/>
        <end position="333"/>
    </location>
</feature>
<keyword evidence="2" id="KW-0472">Membrane</keyword>
<keyword evidence="2" id="KW-1133">Transmembrane helix</keyword>
<feature type="region of interest" description="Disordered" evidence="1">
    <location>
        <begin position="775"/>
        <end position="798"/>
    </location>
</feature>
<reference evidence="3 4" key="1">
    <citation type="submission" date="2019-02" db="EMBL/GenBank/DDBJ databases">
        <title>Deep-cultivation of Planctomycetes and their phenomic and genomic characterization uncovers novel biology.</title>
        <authorList>
            <person name="Wiegand S."/>
            <person name="Jogler M."/>
            <person name="Boedeker C."/>
            <person name="Pinto D."/>
            <person name="Vollmers J."/>
            <person name="Rivas-Marin E."/>
            <person name="Kohn T."/>
            <person name="Peeters S.H."/>
            <person name="Heuer A."/>
            <person name="Rast P."/>
            <person name="Oberbeckmann S."/>
            <person name="Bunk B."/>
            <person name="Jeske O."/>
            <person name="Meyerdierks A."/>
            <person name="Storesund J.E."/>
            <person name="Kallscheuer N."/>
            <person name="Luecker S."/>
            <person name="Lage O.M."/>
            <person name="Pohl T."/>
            <person name="Merkel B.J."/>
            <person name="Hornburger P."/>
            <person name="Mueller R.-W."/>
            <person name="Bruemmer F."/>
            <person name="Labrenz M."/>
            <person name="Spormann A.M."/>
            <person name="Op den Camp H."/>
            <person name="Overmann J."/>
            <person name="Amann R."/>
            <person name="Jetten M.S.M."/>
            <person name="Mascher T."/>
            <person name="Medema M.H."/>
            <person name="Devos D.P."/>
            <person name="Kaster A.-K."/>
            <person name="Ovreas L."/>
            <person name="Rohde M."/>
            <person name="Galperin M.Y."/>
            <person name="Jogler C."/>
        </authorList>
    </citation>
    <scope>NUCLEOTIDE SEQUENCE [LARGE SCALE GENOMIC DNA]</scope>
    <source>
        <strain evidence="3 4">ElP</strain>
    </source>
</reference>
<keyword evidence="2" id="KW-0812">Transmembrane</keyword>
<evidence type="ECO:0008006" key="5">
    <source>
        <dbReference type="Google" id="ProtNLM"/>
    </source>
</evidence>
<dbReference type="AlphaFoldDB" id="A0A518HBL8"/>
<feature type="region of interest" description="Disordered" evidence="1">
    <location>
        <begin position="207"/>
        <end position="343"/>
    </location>
</feature>
<feature type="transmembrane region" description="Helical" evidence="2">
    <location>
        <begin position="17"/>
        <end position="35"/>
    </location>
</feature>
<evidence type="ECO:0000313" key="3">
    <source>
        <dbReference type="EMBL" id="QDV38255.1"/>
    </source>
</evidence>
<dbReference type="CDD" id="cd00688">
    <property type="entry name" value="ISOPREN_C2_like"/>
    <property type="match status" value="1"/>
</dbReference>
<evidence type="ECO:0000256" key="1">
    <source>
        <dbReference type="SAM" id="MobiDB-lite"/>
    </source>
</evidence>
<feature type="region of interest" description="Disordered" evidence="1">
    <location>
        <begin position="90"/>
        <end position="114"/>
    </location>
</feature>
<proteinExistence type="predicted"/>
<dbReference type="OrthoDB" id="238862at2"/>
<dbReference type="InterPro" id="IPR008930">
    <property type="entry name" value="Terpenoid_cyclase/PrenylTrfase"/>
</dbReference>
<dbReference type="SUPFAM" id="SSF48239">
    <property type="entry name" value="Terpenoid cyclases/Protein prenyltransferases"/>
    <property type="match status" value="1"/>
</dbReference>
<feature type="region of interest" description="Disordered" evidence="1">
    <location>
        <begin position="127"/>
        <end position="149"/>
    </location>
</feature>
<dbReference type="Proteomes" id="UP000317835">
    <property type="component" value="Chromosome"/>
</dbReference>
<feature type="compositionally biased region" description="Low complexity" evidence="1">
    <location>
        <begin position="275"/>
        <end position="287"/>
    </location>
</feature>
<dbReference type="KEGG" id="tpla:ElP_62060"/>
<evidence type="ECO:0000256" key="2">
    <source>
        <dbReference type="SAM" id="Phobius"/>
    </source>
</evidence>
<dbReference type="EMBL" id="CP036426">
    <property type="protein sequence ID" value="QDV38255.1"/>
    <property type="molecule type" value="Genomic_DNA"/>
</dbReference>
<dbReference type="RefSeq" id="WP_145276606.1">
    <property type="nucleotide sequence ID" value="NZ_CP036426.1"/>
</dbReference>
<protein>
    <recommendedName>
        <fullName evidence="5">Prenyltransferase and squalene oxidase repeat protein</fullName>
    </recommendedName>
</protein>
<organism evidence="3 4">
    <name type="scientific">Tautonia plasticadhaerens</name>
    <dbReference type="NCBI Taxonomy" id="2527974"/>
    <lineage>
        <taxon>Bacteria</taxon>
        <taxon>Pseudomonadati</taxon>
        <taxon>Planctomycetota</taxon>
        <taxon>Planctomycetia</taxon>
        <taxon>Isosphaerales</taxon>
        <taxon>Isosphaeraceae</taxon>
        <taxon>Tautonia</taxon>
    </lineage>
</organism>